<proteinExistence type="predicted"/>
<dbReference type="InterPro" id="IPR027417">
    <property type="entry name" value="P-loop_NTPase"/>
</dbReference>
<dbReference type="InterPro" id="IPR052236">
    <property type="entry name" value="Small_GTPase_RasD"/>
</dbReference>
<dbReference type="PRINTS" id="PR00449">
    <property type="entry name" value="RASTRNSFRMNG"/>
</dbReference>
<dbReference type="SUPFAM" id="SSF52540">
    <property type="entry name" value="P-loop containing nucleoside triphosphate hydrolases"/>
    <property type="match status" value="1"/>
</dbReference>
<keyword evidence="8" id="KW-1185">Reference proteome</keyword>
<dbReference type="InterPro" id="IPR001806">
    <property type="entry name" value="Small_GTPase"/>
</dbReference>
<keyword evidence="4" id="KW-0547">Nucleotide-binding</keyword>
<evidence type="ECO:0000313" key="8">
    <source>
        <dbReference type="Proteomes" id="UP001208570"/>
    </source>
</evidence>
<dbReference type="GO" id="GO:0003924">
    <property type="term" value="F:GTPase activity"/>
    <property type="evidence" value="ECO:0007669"/>
    <property type="project" value="InterPro"/>
</dbReference>
<evidence type="ECO:0000256" key="1">
    <source>
        <dbReference type="ARBA" id="ARBA00004193"/>
    </source>
</evidence>
<dbReference type="GO" id="GO:0007165">
    <property type="term" value="P:signal transduction"/>
    <property type="evidence" value="ECO:0007669"/>
    <property type="project" value="TreeGrafter"/>
</dbReference>
<accession>A0AAD9JBH4</accession>
<dbReference type="PANTHER" id="PTHR46149:SF3">
    <property type="entry name" value="MIP08469P"/>
    <property type="match status" value="1"/>
</dbReference>
<keyword evidence="4" id="KW-0342">GTP-binding</keyword>
<gene>
    <name evidence="7" type="ORF">LSH36_421g00012</name>
</gene>
<dbReference type="GO" id="GO:0005525">
    <property type="term" value="F:GTP binding"/>
    <property type="evidence" value="ECO:0007669"/>
    <property type="project" value="UniProtKB-KW"/>
</dbReference>
<dbReference type="Proteomes" id="UP001208570">
    <property type="component" value="Unassembled WGS sequence"/>
</dbReference>
<dbReference type="EMBL" id="JAODUP010000421">
    <property type="protein sequence ID" value="KAK2150132.1"/>
    <property type="molecule type" value="Genomic_DNA"/>
</dbReference>
<evidence type="ECO:0000256" key="6">
    <source>
        <dbReference type="ARBA" id="ARBA00023288"/>
    </source>
</evidence>
<keyword evidence="6" id="KW-0449">Lipoprotein</keyword>
<evidence type="ECO:0008006" key="9">
    <source>
        <dbReference type="Google" id="ProtNLM"/>
    </source>
</evidence>
<name>A0AAD9JBH4_9ANNE</name>
<protein>
    <recommendedName>
        <fullName evidence="9">Dexamethasone-induced Ras-related protein 1</fullName>
    </recommendedName>
</protein>
<comment type="caution">
    <text evidence="7">The sequence shown here is derived from an EMBL/GenBank/DDBJ whole genome shotgun (WGS) entry which is preliminary data.</text>
</comment>
<dbReference type="SMART" id="SM00173">
    <property type="entry name" value="RAS"/>
    <property type="match status" value="1"/>
</dbReference>
<dbReference type="Gene3D" id="3.40.50.300">
    <property type="entry name" value="P-loop containing nucleotide triphosphate hydrolases"/>
    <property type="match status" value="1"/>
</dbReference>
<keyword evidence="2" id="KW-1003">Cell membrane</keyword>
<dbReference type="GO" id="GO:0005886">
    <property type="term" value="C:plasma membrane"/>
    <property type="evidence" value="ECO:0007669"/>
    <property type="project" value="UniProtKB-SubCell"/>
</dbReference>
<evidence type="ECO:0000256" key="4">
    <source>
        <dbReference type="ARBA" id="ARBA00023134"/>
    </source>
</evidence>
<reference evidence="7" key="1">
    <citation type="journal article" date="2023" name="Mol. Biol. Evol.">
        <title>Third-Generation Sequencing Reveals the Adaptive Role of the Epigenome in Three Deep-Sea Polychaetes.</title>
        <authorList>
            <person name="Perez M."/>
            <person name="Aroh O."/>
            <person name="Sun Y."/>
            <person name="Lan Y."/>
            <person name="Juniper S.K."/>
            <person name="Young C.R."/>
            <person name="Angers B."/>
            <person name="Qian P.Y."/>
        </authorList>
    </citation>
    <scope>NUCLEOTIDE SEQUENCE</scope>
    <source>
        <strain evidence="7">P08H-3</strain>
    </source>
</reference>
<dbReference type="Pfam" id="PF00071">
    <property type="entry name" value="Ras"/>
    <property type="match status" value="1"/>
</dbReference>
<evidence type="ECO:0000256" key="2">
    <source>
        <dbReference type="ARBA" id="ARBA00022475"/>
    </source>
</evidence>
<dbReference type="GO" id="GO:0031681">
    <property type="term" value="F:G-protein beta-subunit binding"/>
    <property type="evidence" value="ECO:0007669"/>
    <property type="project" value="TreeGrafter"/>
</dbReference>
<keyword evidence="5" id="KW-0472">Membrane</keyword>
<evidence type="ECO:0000313" key="7">
    <source>
        <dbReference type="EMBL" id="KAK2150132.1"/>
    </source>
</evidence>
<keyword evidence="3" id="KW-0488">Methylation</keyword>
<comment type="subcellular location">
    <subcellularLocation>
        <location evidence="1">Cell membrane</location>
        <topology evidence="1">Lipid-anchor</topology>
    </subcellularLocation>
</comment>
<evidence type="ECO:0000256" key="3">
    <source>
        <dbReference type="ARBA" id="ARBA00022481"/>
    </source>
</evidence>
<dbReference type="PANTHER" id="PTHR46149">
    <property type="entry name" value="MIP08469P"/>
    <property type="match status" value="1"/>
</dbReference>
<dbReference type="AlphaFoldDB" id="A0AAD9JBH4"/>
<evidence type="ECO:0000256" key="5">
    <source>
        <dbReference type="ARBA" id="ARBA00023136"/>
    </source>
</evidence>
<sequence length="186" mass="20905">MEGSAVRPGSMPLLVDTEEVPHRNCQRLVLLGSAKVGKTSIVSRFLHDTFDDNYTPTIEDFHRKIYKIRGESYRLDLLDTSGNHPFPAMRRLSLLTGKMYPGKMAPVRWSQINILYDVLSSIQTCVVFYNFSIKKPKAVFSPLRISLDRAAGQIGCPQPTARIPLVSVAGQRADRSRLLTDNRDEA</sequence>
<organism evidence="7 8">
    <name type="scientific">Paralvinella palmiformis</name>
    <dbReference type="NCBI Taxonomy" id="53620"/>
    <lineage>
        <taxon>Eukaryota</taxon>
        <taxon>Metazoa</taxon>
        <taxon>Spiralia</taxon>
        <taxon>Lophotrochozoa</taxon>
        <taxon>Annelida</taxon>
        <taxon>Polychaeta</taxon>
        <taxon>Sedentaria</taxon>
        <taxon>Canalipalpata</taxon>
        <taxon>Terebellida</taxon>
        <taxon>Terebelliformia</taxon>
        <taxon>Alvinellidae</taxon>
        <taxon>Paralvinella</taxon>
    </lineage>
</organism>